<dbReference type="InParanoid" id="A0A6J2PJW1"/>
<dbReference type="PANTHER" id="PTHR13814:SF6">
    <property type="entry name" value="ALPHA-2-HS-GLYCOPROTEIN"/>
    <property type="match status" value="1"/>
</dbReference>
<organism evidence="7 8">
    <name type="scientific">Cottoperca gobio</name>
    <name type="common">Frogmouth</name>
    <name type="synonym">Aphritis gobio</name>
    <dbReference type="NCBI Taxonomy" id="56716"/>
    <lineage>
        <taxon>Eukaryota</taxon>
        <taxon>Metazoa</taxon>
        <taxon>Chordata</taxon>
        <taxon>Craniata</taxon>
        <taxon>Vertebrata</taxon>
        <taxon>Euteleostomi</taxon>
        <taxon>Actinopterygii</taxon>
        <taxon>Neopterygii</taxon>
        <taxon>Teleostei</taxon>
        <taxon>Neoteleostei</taxon>
        <taxon>Acanthomorphata</taxon>
        <taxon>Eupercaria</taxon>
        <taxon>Perciformes</taxon>
        <taxon>Notothenioidei</taxon>
        <taxon>Bovichtidae</taxon>
        <taxon>Cottoperca</taxon>
    </lineage>
</organism>
<evidence type="ECO:0000256" key="2">
    <source>
        <dbReference type="ARBA" id="ARBA00023157"/>
    </source>
</evidence>
<dbReference type="PROSITE" id="PS51257">
    <property type="entry name" value="PROKAR_LIPOPROTEIN"/>
    <property type="match status" value="1"/>
</dbReference>
<dbReference type="SUPFAM" id="SSF54403">
    <property type="entry name" value="Cystatin/monellin"/>
    <property type="match status" value="2"/>
</dbReference>
<dbReference type="OrthoDB" id="8780871at2759"/>
<sequence length="272" mass="30252">MKGLAILLLLSSALQSCTAAPPLEPVTCMKNGSAAAARAATHQINENHDHGYKFKLNVIQGHKIQKVFGGCDIDLKLDLLETECHKVHPTHFEDCIIYGEDEREVMANCSVKMTVRNGYAQVTKYECGTRQAKTAREMVTICADCPTMISLTSPKGLKGVQQAVQKFNQNTTNQHYYSLQEVGRMTTGYIMNVGMNYYAQIVLVENSCPMGSTEECYPICPDRAHHAFCRMSYSNARGIRSLECEYFPPSNTDPLQPHQLEPICMDPPPPTP</sequence>
<dbReference type="GO" id="GO:0072562">
    <property type="term" value="C:blood microparticle"/>
    <property type="evidence" value="ECO:0007669"/>
    <property type="project" value="TreeGrafter"/>
</dbReference>
<evidence type="ECO:0000256" key="3">
    <source>
        <dbReference type="ARBA" id="ARBA00023180"/>
    </source>
</evidence>
<keyword evidence="2" id="KW-1015">Disulfide bond</keyword>
<dbReference type="InterPro" id="IPR000010">
    <property type="entry name" value="Cystatin_dom"/>
</dbReference>
<feature type="signal peptide" evidence="5">
    <location>
        <begin position="1"/>
        <end position="19"/>
    </location>
</feature>
<dbReference type="Proteomes" id="UP000504630">
    <property type="component" value="Chromosome 4"/>
</dbReference>
<dbReference type="GO" id="GO:0031012">
    <property type="term" value="C:extracellular matrix"/>
    <property type="evidence" value="ECO:0007669"/>
    <property type="project" value="TreeGrafter"/>
</dbReference>
<keyword evidence="3" id="KW-0325">Glycoprotein</keyword>
<dbReference type="RefSeq" id="XP_029285407.1">
    <property type="nucleotide sequence ID" value="XM_029429547.1"/>
</dbReference>
<reference evidence="8" key="1">
    <citation type="submission" date="2025-08" db="UniProtKB">
        <authorList>
            <consortium name="RefSeq"/>
        </authorList>
    </citation>
    <scope>IDENTIFICATION</scope>
</reference>
<proteinExistence type="predicted"/>
<feature type="chain" id="PRO_5026709228" evidence="5">
    <location>
        <begin position="20"/>
        <end position="272"/>
    </location>
</feature>
<keyword evidence="7" id="KW-1185">Reference proteome</keyword>
<dbReference type="AlphaFoldDB" id="A0A6J2PJW1"/>
<feature type="domain" description="Cystatin" evidence="6">
    <location>
        <begin position="35"/>
        <end position="101"/>
    </location>
</feature>
<feature type="region of interest" description="Disordered" evidence="4">
    <location>
        <begin position="253"/>
        <end position="272"/>
    </location>
</feature>
<protein>
    <submittedName>
        <fullName evidence="8">Antihemorrhagic factor cHLP-B-like</fullName>
    </submittedName>
</protein>
<dbReference type="InterPro" id="IPR050735">
    <property type="entry name" value="Kininogen_Fetuin_HRG"/>
</dbReference>
<keyword evidence="1 5" id="KW-0732">Signal</keyword>
<evidence type="ECO:0000259" key="6">
    <source>
        <dbReference type="Pfam" id="PF00031"/>
    </source>
</evidence>
<dbReference type="InterPro" id="IPR046350">
    <property type="entry name" value="Cystatin_sf"/>
</dbReference>
<name>A0A6J2PJW1_COTGO</name>
<evidence type="ECO:0000313" key="7">
    <source>
        <dbReference type="Proteomes" id="UP000504630"/>
    </source>
</evidence>
<dbReference type="KEGG" id="cgob:115006920"/>
<evidence type="ECO:0000313" key="8">
    <source>
        <dbReference type="RefSeq" id="XP_029285407.1"/>
    </source>
</evidence>
<dbReference type="PANTHER" id="PTHR13814">
    <property type="entry name" value="FETUIN"/>
    <property type="match status" value="1"/>
</dbReference>
<evidence type="ECO:0000256" key="5">
    <source>
        <dbReference type="SAM" id="SignalP"/>
    </source>
</evidence>
<dbReference type="GeneID" id="115006920"/>
<gene>
    <name evidence="8" type="primary">LOC115006920</name>
</gene>
<evidence type="ECO:0000256" key="1">
    <source>
        <dbReference type="ARBA" id="ARBA00022729"/>
    </source>
</evidence>
<dbReference type="Gene3D" id="3.10.450.10">
    <property type="match status" value="2"/>
</dbReference>
<dbReference type="Pfam" id="PF00031">
    <property type="entry name" value="Cystatin"/>
    <property type="match status" value="1"/>
</dbReference>
<dbReference type="GO" id="GO:0004869">
    <property type="term" value="F:cysteine-type endopeptidase inhibitor activity"/>
    <property type="evidence" value="ECO:0007669"/>
    <property type="project" value="InterPro"/>
</dbReference>
<accession>A0A6J2PJW1</accession>
<evidence type="ECO:0000256" key="4">
    <source>
        <dbReference type="SAM" id="MobiDB-lite"/>
    </source>
</evidence>